<organism evidence="3 4">
    <name type="scientific">Caenorhabditis tropicalis</name>
    <dbReference type="NCBI Taxonomy" id="1561998"/>
    <lineage>
        <taxon>Eukaryota</taxon>
        <taxon>Metazoa</taxon>
        <taxon>Ecdysozoa</taxon>
        <taxon>Nematoda</taxon>
        <taxon>Chromadorea</taxon>
        <taxon>Rhabditida</taxon>
        <taxon>Rhabditina</taxon>
        <taxon>Rhabditomorpha</taxon>
        <taxon>Rhabditoidea</taxon>
        <taxon>Rhabditidae</taxon>
        <taxon>Peloderinae</taxon>
        <taxon>Caenorhabditis</taxon>
    </lineage>
</organism>
<sequence>MNSDRVAERESRLSDLEAQLESAVKEEIAENIIEGKMKVEKKREELEKLQKVFEEKLKIHRELLNANSEIMKKLEKVRQEALEELKKARKASQMAFNTKRLEISEKTYEARMIKEERLQIFDENRFDEEKKKLLDEEKTILTGRVNLEDLLKSLALETNFEAFKQECRNLTSKHRRLCIEYYNIEPELLTIHDRMKNGRKIDYCDMEGMEGLRSALRVFRETAMAFNCAGSTAEIEFQTKIEKVIEFLDPLRKTFDKIELVVDIYEGDVKPKGNEKAKDEIGPLLVAAEMSMKEIGKLIHQFMNSAFGQDQSSSTHHTNENGPPYPQKWKTTETEFEGQKYFRSLNGSAEYFKDSKLSAAGVEAIFEMRHWDLIGEIVREAAENSMERKIEHRKKKKRN</sequence>
<dbReference type="STRING" id="1561998.A0A1I7SZ18"/>
<evidence type="ECO:0000256" key="1">
    <source>
        <dbReference type="SAM" id="Coils"/>
    </source>
</evidence>
<evidence type="ECO:0000256" key="2">
    <source>
        <dbReference type="SAM" id="MobiDB-lite"/>
    </source>
</evidence>
<keyword evidence="3" id="KW-1185">Reference proteome</keyword>
<name>A0A1I7SZ18_9PELO</name>
<accession>A0A1I7SZ18</accession>
<proteinExistence type="predicted"/>
<feature type="region of interest" description="Disordered" evidence="2">
    <location>
        <begin position="309"/>
        <end position="330"/>
    </location>
</feature>
<dbReference type="AlphaFoldDB" id="A0A1I7SZ18"/>
<dbReference type="eggNOG" id="ENOG502RR7K">
    <property type="taxonomic scope" value="Eukaryota"/>
</dbReference>
<keyword evidence="1" id="KW-0175">Coiled coil</keyword>
<protein>
    <submittedName>
        <fullName evidence="4">DUF4200 domain-containing protein</fullName>
    </submittedName>
</protein>
<evidence type="ECO:0000313" key="4">
    <source>
        <dbReference type="WBParaSite" id="Csp11.Scaffold37.g194.t1"/>
    </source>
</evidence>
<reference evidence="4" key="1">
    <citation type="submission" date="2016-11" db="UniProtKB">
        <authorList>
            <consortium name="WormBaseParasite"/>
        </authorList>
    </citation>
    <scope>IDENTIFICATION</scope>
</reference>
<evidence type="ECO:0000313" key="3">
    <source>
        <dbReference type="Proteomes" id="UP000095282"/>
    </source>
</evidence>
<dbReference type="Proteomes" id="UP000095282">
    <property type="component" value="Unplaced"/>
</dbReference>
<feature type="coiled-coil region" evidence="1">
    <location>
        <begin position="6"/>
        <end position="91"/>
    </location>
</feature>
<dbReference type="WBParaSite" id="Csp11.Scaffold37.g194.t1">
    <property type="protein sequence ID" value="Csp11.Scaffold37.g194.t1"/>
    <property type="gene ID" value="Csp11.Scaffold37.g194"/>
</dbReference>